<dbReference type="OMA" id="DDTVYAC"/>
<accession>A0A1Y1I812</accession>
<gene>
    <name evidence="2" type="ORF">KFL_003320070</name>
</gene>
<dbReference type="PANTHER" id="PTHR13847:SF150">
    <property type="entry name" value="OXIDOREDUCTASE TDA3-RELATED"/>
    <property type="match status" value="1"/>
</dbReference>
<protein>
    <recommendedName>
        <fullName evidence="1">FAD dependent oxidoreductase domain-containing protein</fullName>
    </recommendedName>
</protein>
<proteinExistence type="predicted"/>
<evidence type="ECO:0000259" key="1">
    <source>
        <dbReference type="Pfam" id="PF01266"/>
    </source>
</evidence>
<dbReference type="STRING" id="105231.A0A1Y1I812"/>
<sequence length="429" mass="44798">MAAAPSNDATPGTLHAGGKTAVVCGAGAIGAATAYFLSKKGIDVTVVEKSGVACASSGKAGGFLALDWCDSSPVGPLARASFKLHEQLAQELGQDYGYRRVDTLSLTVQESAAIKRATKGAPGLPAWVDGPVKGAAAIGGKPTTGQVHPKLFTQALVDAARTRYGAKLRIGAVEAIELSEAPSGGRKVSHVLVDGELVETDAAVIAMGPWSGRMSVISELSPITGLKAHSIVLKPPHPEKISATCLFLNYRTRSGQSLEPEVYPRPTGEVYVCGVSEEGLSIPDDPEQVLPRKGAPDILKTVAATVSSELADAEVTAEQACFLPMSEDGVPLIGQVPGVEGLYVATGHSCWGILNAPATGAALAELMVDGKSSLVDLRPFDPRRFAVRSKAFSSFYAHAMKHRAHLFLLGKYEVLLPGLEPQFDIILTV</sequence>
<dbReference type="GO" id="GO:0005737">
    <property type="term" value="C:cytoplasm"/>
    <property type="evidence" value="ECO:0000318"/>
    <property type="project" value="GO_Central"/>
</dbReference>
<dbReference type="PANTHER" id="PTHR13847">
    <property type="entry name" value="SARCOSINE DEHYDROGENASE-RELATED"/>
    <property type="match status" value="1"/>
</dbReference>
<dbReference type="Gene3D" id="3.30.9.10">
    <property type="entry name" value="D-Amino Acid Oxidase, subunit A, domain 2"/>
    <property type="match status" value="1"/>
</dbReference>
<dbReference type="Pfam" id="PF01266">
    <property type="entry name" value="DAO"/>
    <property type="match status" value="1"/>
</dbReference>
<organism evidence="2 3">
    <name type="scientific">Klebsormidium nitens</name>
    <name type="common">Green alga</name>
    <name type="synonym">Ulothrix nitens</name>
    <dbReference type="NCBI Taxonomy" id="105231"/>
    <lineage>
        <taxon>Eukaryota</taxon>
        <taxon>Viridiplantae</taxon>
        <taxon>Streptophyta</taxon>
        <taxon>Klebsormidiophyceae</taxon>
        <taxon>Klebsormidiales</taxon>
        <taxon>Klebsormidiaceae</taxon>
        <taxon>Klebsormidium</taxon>
    </lineage>
</organism>
<dbReference type="Gene3D" id="3.50.50.60">
    <property type="entry name" value="FAD/NAD(P)-binding domain"/>
    <property type="match status" value="1"/>
</dbReference>
<dbReference type="OrthoDB" id="498204at2759"/>
<dbReference type="AlphaFoldDB" id="A0A1Y1I812"/>
<dbReference type="SUPFAM" id="SSF51905">
    <property type="entry name" value="FAD/NAD(P)-binding domain"/>
    <property type="match status" value="1"/>
</dbReference>
<dbReference type="EMBL" id="DF237281">
    <property type="protein sequence ID" value="GAQ87114.1"/>
    <property type="molecule type" value="Genomic_DNA"/>
</dbReference>
<name>A0A1Y1I812_KLENI</name>
<feature type="domain" description="FAD dependent oxidoreductase" evidence="1">
    <location>
        <begin position="21"/>
        <end position="366"/>
    </location>
</feature>
<dbReference type="InterPro" id="IPR036188">
    <property type="entry name" value="FAD/NAD-bd_sf"/>
</dbReference>
<dbReference type="Proteomes" id="UP000054558">
    <property type="component" value="Unassembled WGS sequence"/>
</dbReference>
<dbReference type="InterPro" id="IPR006076">
    <property type="entry name" value="FAD-dep_OxRdtase"/>
</dbReference>
<evidence type="ECO:0000313" key="2">
    <source>
        <dbReference type="EMBL" id="GAQ87114.1"/>
    </source>
</evidence>
<evidence type="ECO:0000313" key="3">
    <source>
        <dbReference type="Proteomes" id="UP000054558"/>
    </source>
</evidence>
<reference evidence="2 3" key="1">
    <citation type="journal article" date="2014" name="Nat. Commun.">
        <title>Klebsormidium flaccidum genome reveals primary factors for plant terrestrial adaptation.</title>
        <authorList>
            <person name="Hori K."/>
            <person name="Maruyama F."/>
            <person name="Fujisawa T."/>
            <person name="Togashi T."/>
            <person name="Yamamoto N."/>
            <person name="Seo M."/>
            <person name="Sato S."/>
            <person name="Yamada T."/>
            <person name="Mori H."/>
            <person name="Tajima N."/>
            <person name="Moriyama T."/>
            <person name="Ikeuchi M."/>
            <person name="Watanabe M."/>
            <person name="Wada H."/>
            <person name="Kobayashi K."/>
            <person name="Saito M."/>
            <person name="Masuda T."/>
            <person name="Sasaki-Sekimoto Y."/>
            <person name="Mashiguchi K."/>
            <person name="Awai K."/>
            <person name="Shimojima M."/>
            <person name="Masuda S."/>
            <person name="Iwai M."/>
            <person name="Nobusawa T."/>
            <person name="Narise T."/>
            <person name="Kondo S."/>
            <person name="Saito H."/>
            <person name="Sato R."/>
            <person name="Murakawa M."/>
            <person name="Ihara Y."/>
            <person name="Oshima-Yamada Y."/>
            <person name="Ohtaka K."/>
            <person name="Satoh M."/>
            <person name="Sonobe K."/>
            <person name="Ishii M."/>
            <person name="Ohtani R."/>
            <person name="Kanamori-Sato M."/>
            <person name="Honoki R."/>
            <person name="Miyazaki D."/>
            <person name="Mochizuki H."/>
            <person name="Umetsu J."/>
            <person name="Higashi K."/>
            <person name="Shibata D."/>
            <person name="Kamiya Y."/>
            <person name="Sato N."/>
            <person name="Nakamura Y."/>
            <person name="Tabata S."/>
            <person name="Ida S."/>
            <person name="Kurokawa K."/>
            <person name="Ohta H."/>
        </authorList>
    </citation>
    <scope>NUCLEOTIDE SEQUENCE [LARGE SCALE GENOMIC DNA]</scope>
    <source>
        <strain evidence="2 3">NIES-2285</strain>
    </source>
</reference>
<keyword evidence="3" id="KW-1185">Reference proteome</keyword>